<comment type="caution">
    <text evidence="6">Lacks conserved residue(s) required for the propagation of feature annotation.</text>
</comment>
<dbReference type="EMBL" id="JACBXS010000013">
    <property type="protein sequence ID" value="NYS24948.1"/>
    <property type="molecule type" value="Genomic_DNA"/>
</dbReference>
<evidence type="ECO:0000256" key="4">
    <source>
        <dbReference type="ARBA" id="ARBA00022989"/>
    </source>
</evidence>
<evidence type="ECO:0000256" key="6">
    <source>
        <dbReference type="RuleBase" id="RU363076"/>
    </source>
</evidence>
<accession>A0A7Z0HZ37</accession>
<evidence type="ECO:0000256" key="5">
    <source>
        <dbReference type="ARBA" id="ARBA00023136"/>
    </source>
</evidence>
<proteinExistence type="inferred from homology"/>
<comment type="subcellular location">
    <subcellularLocation>
        <location evidence="6">Cell membrane</location>
        <topology evidence="6">Multi-pass membrane protein</topology>
    </subcellularLocation>
    <subcellularLocation>
        <location evidence="1">Membrane</location>
    </subcellularLocation>
</comment>
<comment type="similarity">
    <text evidence="2 6">Belongs to the SURF1 family.</text>
</comment>
<reference evidence="8 9" key="1">
    <citation type="journal article" date="2000" name="Arch. Microbiol.">
        <title>Rhodobaca bogoriensis gen. nov. and sp. nov., an alkaliphilic purple nonsulfur bacterium from African Rift Valley soda lakes.</title>
        <authorList>
            <person name="Milford A.D."/>
            <person name="Achenbach L.A."/>
            <person name="Jung D.O."/>
            <person name="Madigan M.T."/>
        </authorList>
    </citation>
    <scope>NUCLEOTIDE SEQUENCE [LARGE SCALE GENOMIC DNA]</scope>
    <source>
        <strain evidence="8 9">2376</strain>
    </source>
</reference>
<evidence type="ECO:0000256" key="2">
    <source>
        <dbReference type="ARBA" id="ARBA00007165"/>
    </source>
</evidence>
<dbReference type="Pfam" id="PF02104">
    <property type="entry name" value="SURF1"/>
    <property type="match status" value="1"/>
</dbReference>
<keyword evidence="9" id="KW-1185">Reference proteome</keyword>
<dbReference type="GO" id="GO:0005886">
    <property type="term" value="C:plasma membrane"/>
    <property type="evidence" value="ECO:0007669"/>
    <property type="project" value="UniProtKB-SubCell"/>
</dbReference>
<protein>
    <recommendedName>
        <fullName evidence="6">SURF1-like protein</fullName>
    </recommendedName>
</protein>
<dbReference type="PROSITE" id="PS50895">
    <property type="entry name" value="SURF1"/>
    <property type="match status" value="1"/>
</dbReference>
<evidence type="ECO:0000256" key="1">
    <source>
        <dbReference type="ARBA" id="ARBA00004370"/>
    </source>
</evidence>
<dbReference type="PANTHER" id="PTHR23427">
    <property type="entry name" value="SURFEIT LOCUS PROTEIN"/>
    <property type="match status" value="1"/>
</dbReference>
<evidence type="ECO:0000313" key="9">
    <source>
        <dbReference type="Proteomes" id="UP000529417"/>
    </source>
</evidence>
<dbReference type="PANTHER" id="PTHR23427:SF2">
    <property type="entry name" value="SURFEIT LOCUS PROTEIN 1"/>
    <property type="match status" value="1"/>
</dbReference>
<evidence type="ECO:0000256" key="3">
    <source>
        <dbReference type="ARBA" id="ARBA00022692"/>
    </source>
</evidence>
<evidence type="ECO:0000256" key="7">
    <source>
        <dbReference type="SAM" id="MobiDB-lite"/>
    </source>
</evidence>
<organism evidence="8 9">
    <name type="scientific">Rhabdonatronobacter sediminivivens</name>
    <dbReference type="NCBI Taxonomy" id="2743469"/>
    <lineage>
        <taxon>Bacteria</taxon>
        <taxon>Pseudomonadati</taxon>
        <taxon>Pseudomonadota</taxon>
        <taxon>Alphaproteobacteria</taxon>
        <taxon>Rhodobacterales</taxon>
        <taxon>Paracoccaceae</taxon>
        <taxon>Rhabdonatronobacter</taxon>
    </lineage>
</organism>
<feature type="region of interest" description="Disordered" evidence="7">
    <location>
        <begin position="113"/>
        <end position="142"/>
    </location>
</feature>
<feature type="transmembrane region" description="Helical" evidence="6">
    <location>
        <begin position="202"/>
        <end position="221"/>
    </location>
</feature>
<gene>
    <name evidence="8" type="ORF">HUK65_08065</name>
</gene>
<dbReference type="AlphaFoldDB" id="A0A7Z0HZ37"/>
<keyword evidence="3 6" id="KW-0812">Transmembrane</keyword>
<keyword evidence="5 6" id="KW-0472">Membrane</keyword>
<keyword evidence="6" id="KW-1003">Cell membrane</keyword>
<dbReference type="Proteomes" id="UP000529417">
    <property type="component" value="Unassembled WGS sequence"/>
</dbReference>
<name>A0A7Z0HZ37_9RHOB</name>
<keyword evidence="4 6" id="KW-1133">Transmembrane helix</keyword>
<dbReference type="InterPro" id="IPR002994">
    <property type="entry name" value="Surf1/Shy1"/>
</dbReference>
<comment type="caution">
    <text evidence="8">The sequence shown here is derived from an EMBL/GenBank/DDBJ whole genome shotgun (WGS) entry which is preliminary data.</text>
</comment>
<dbReference type="CDD" id="cd06662">
    <property type="entry name" value="SURF1"/>
    <property type="match status" value="1"/>
</dbReference>
<evidence type="ECO:0000313" key="8">
    <source>
        <dbReference type="EMBL" id="NYS24948.1"/>
    </source>
</evidence>
<dbReference type="InterPro" id="IPR045214">
    <property type="entry name" value="Surf1/Surf4"/>
</dbReference>
<sequence length="233" mass="25524">MFTRRMILPLISGLLGTAVLLSLGFWQVDRMGQKAAVIAAIEARIHDAPTPLPADPDPETDRYLPVHAVGRFTGEEALVLSSQRGAGPGYRVVGVFETGGGQRILVDRGYVPQTQGDAVRPPSQAPVQIDGNLDWPQDRDSYTPDPDLARNLWFSREVGPLAAHLDTQPAMIVLRATSETAPPAQPVPIATADIPDDHLEYAITWFSLAVVWAGMTAVLLWRMRRESIKEDTR</sequence>